<protein>
    <submittedName>
        <fullName evidence="3">Uncharacterized protein</fullName>
    </submittedName>
</protein>
<feature type="compositionally biased region" description="Basic and acidic residues" evidence="1">
    <location>
        <begin position="1"/>
        <end position="10"/>
    </location>
</feature>
<feature type="region of interest" description="Disordered" evidence="1">
    <location>
        <begin position="1"/>
        <end position="40"/>
    </location>
</feature>
<proteinExistence type="predicted"/>
<keyword evidence="2" id="KW-0812">Transmembrane</keyword>
<name>A0A7S4JAH9_9STRA</name>
<dbReference type="AlphaFoldDB" id="A0A7S4JAH9"/>
<feature type="compositionally biased region" description="Low complexity" evidence="1">
    <location>
        <begin position="14"/>
        <end position="27"/>
    </location>
</feature>
<sequence>MVKSERDAAGSERQQACSASAPQQAAAHELRPRSLDRSDSSSSSVARYWRRMRDARRRRKLLVLAAKAAAIAMAGGAACALFAMQRIAEYLSPLSILRCCNIPRRPRYFHPPRALALEVSSSSRSCLGPSVVTSWAGGIARPQYHLATRPFLGVSIGFGY</sequence>
<accession>A0A7S4JAH9</accession>
<feature type="transmembrane region" description="Helical" evidence="2">
    <location>
        <begin position="61"/>
        <end position="84"/>
    </location>
</feature>
<gene>
    <name evidence="3" type="ORF">OAUR00152_LOCUS24590</name>
</gene>
<evidence type="ECO:0000256" key="2">
    <source>
        <dbReference type="SAM" id="Phobius"/>
    </source>
</evidence>
<dbReference type="EMBL" id="HBKQ01035779">
    <property type="protein sequence ID" value="CAE2256885.1"/>
    <property type="molecule type" value="Transcribed_RNA"/>
</dbReference>
<evidence type="ECO:0000313" key="3">
    <source>
        <dbReference type="EMBL" id="CAE2256885.1"/>
    </source>
</evidence>
<keyword evidence="2" id="KW-0472">Membrane</keyword>
<organism evidence="3">
    <name type="scientific">Odontella aurita</name>
    <dbReference type="NCBI Taxonomy" id="265563"/>
    <lineage>
        <taxon>Eukaryota</taxon>
        <taxon>Sar</taxon>
        <taxon>Stramenopiles</taxon>
        <taxon>Ochrophyta</taxon>
        <taxon>Bacillariophyta</taxon>
        <taxon>Mediophyceae</taxon>
        <taxon>Biddulphiophycidae</taxon>
        <taxon>Eupodiscales</taxon>
        <taxon>Odontellaceae</taxon>
        <taxon>Odontella</taxon>
    </lineage>
</organism>
<feature type="compositionally biased region" description="Basic and acidic residues" evidence="1">
    <location>
        <begin position="28"/>
        <end position="39"/>
    </location>
</feature>
<reference evidence="3" key="1">
    <citation type="submission" date="2021-01" db="EMBL/GenBank/DDBJ databases">
        <authorList>
            <person name="Corre E."/>
            <person name="Pelletier E."/>
            <person name="Niang G."/>
            <person name="Scheremetjew M."/>
            <person name="Finn R."/>
            <person name="Kale V."/>
            <person name="Holt S."/>
            <person name="Cochrane G."/>
            <person name="Meng A."/>
            <person name="Brown T."/>
            <person name="Cohen L."/>
        </authorList>
    </citation>
    <scope>NUCLEOTIDE SEQUENCE</scope>
    <source>
        <strain evidence="3">Isolate 1302-5</strain>
    </source>
</reference>
<evidence type="ECO:0000256" key="1">
    <source>
        <dbReference type="SAM" id="MobiDB-lite"/>
    </source>
</evidence>
<keyword evidence="2" id="KW-1133">Transmembrane helix</keyword>